<name>A0A060XMX7_ONCMY</name>
<keyword evidence="1" id="KW-1133">Transmembrane helix</keyword>
<feature type="transmembrane region" description="Helical" evidence="1">
    <location>
        <begin position="128"/>
        <end position="150"/>
    </location>
</feature>
<keyword evidence="1" id="KW-0812">Transmembrane</keyword>
<reference evidence="2" key="1">
    <citation type="journal article" date="2014" name="Nat. Commun.">
        <title>The rainbow trout genome provides novel insights into evolution after whole-genome duplication in vertebrates.</title>
        <authorList>
            <person name="Berthelot C."/>
            <person name="Brunet F."/>
            <person name="Chalopin D."/>
            <person name="Juanchich A."/>
            <person name="Bernard M."/>
            <person name="Noel B."/>
            <person name="Bento P."/>
            <person name="Da Silva C."/>
            <person name="Labadie K."/>
            <person name="Alberti A."/>
            <person name="Aury J.M."/>
            <person name="Louis A."/>
            <person name="Dehais P."/>
            <person name="Bardou P."/>
            <person name="Montfort J."/>
            <person name="Klopp C."/>
            <person name="Cabau C."/>
            <person name="Gaspin C."/>
            <person name="Thorgaard G.H."/>
            <person name="Boussaha M."/>
            <person name="Quillet E."/>
            <person name="Guyomard R."/>
            <person name="Galiana D."/>
            <person name="Bobe J."/>
            <person name="Volff J.N."/>
            <person name="Genet C."/>
            <person name="Wincker P."/>
            <person name="Jaillon O."/>
            <person name="Roest Crollius H."/>
            <person name="Guiguen Y."/>
        </authorList>
    </citation>
    <scope>NUCLEOTIDE SEQUENCE [LARGE SCALE GENOMIC DNA]</scope>
</reference>
<dbReference type="EMBL" id="FR905655">
    <property type="protein sequence ID" value="CDQ80786.1"/>
    <property type="molecule type" value="Genomic_DNA"/>
</dbReference>
<dbReference type="Proteomes" id="UP000193380">
    <property type="component" value="Unassembled WGS sequence"/>
</dbReference>
<dbReference type="PaxDb" id="8022-A0A060XMX7"/>
<dbReference type="AlphaFoldDB" id="A0A060XMX7"/>
<gene>
    <name evidence="2" type="ORF">GSONMT00015817001</name>
</gene>
<proteinExistence type="predicted"/>
<accession>A0A060XMX7</accession>
<evidence type="ECO:0000313" key="2">
    <source>
        <dbReference type="EMBL" id="CDQ80786.1"/>
    </source>
</evidence>
<organism evidence="2 3">
    <name type="scientific">Oncorhynchus mykiss</name>
    <name type="common">Rainbow trout</name>
    <name type="synonym">Salmo gairdneri</name>
    <dbReference type="NCBI Taxonomy" id="8022"/>
    <lineage>
        <taxon>Eukaryota</taxon>
        <taxon>Metazoa</taxon>
        <taxon>Chordata</taxon>
        <taxon>Craniata</taxon>
        <taxon>Vertebrata</taxon>
        <taxon>Euteleostomi</taxon>
        <taxon>Actinopterygii</taxon>
        <taxon>Neopterygii</taxon>
        <taxon>Teleostei</taxon>
        <taxon>Protacanthopterygii</taxon>
        <taxon>Salmoniformes</taxon>
        <taxon>Salmonidae</taxon>
        <taxon>Salmoninae</taxon>
        <taxon>Oncorhynchus</taxon>
    </lineage>
</organism>
<evidence type="ECO:0000313" key="3">
    <source>
        <dbReference type="Proteomes" id="UP000193380"/>
    </source>
</evidence>
<evidence type="ECO:0000256" key="1">
    <source>
        <dbReference type="SAM" id="Phobius"/>
    </source>
</evidence>
<keyword evidence="1" id="KW-0472">Membrane</keyword>
<protein>
    <submittedName>
        <fullName evidence="2">Uncharacterized protein</fullName>
    </submittedName>
</protein>
<dbReference type="STRING" id="8022.A0A060XMX7"/>
<reference evidence="2" key="2">
    <citation type="submission" date="2014-03" db="EMBL/GenBank/DDBJ databases">
        <authorList>
            <person name="Genoscope - CEA"/>
        </authorList>
    </citation>
    <scope>NUCLEOTIDE SEQUENCE</scope>
</reference>
<sequence length="151" mass="17325">MEVVKTHQKMVVYFFSLLKALKKYLTSGSCYVIAVPLRLVVKGYRTPLEAGDLWNLREEDTSDKILSDLEEEWTTECAKLQQQEKTMVAAVALGTRLPDQAQILRKLQKEQSSGFCLLRTLARNLGPYFLTGTMCIIFHDFFMFAIPQVLR</sequence>